<dbReference type="Gene3D" id="3.40.50.11460">
    <property type="match status" value="1"/>
</dbReference>
<feature type="region of interest" description="N-terminal hotdog fold" evidence="3">
    <location>
        <begin position="180"/>
        <end position="310"/>
    </location>
</feature>
<feature type="region of interest" description="C-terminal hotdog fold" evidence="3">
    <location>
        <begin position="328"/>
        <end position="478"/>
    </location>
</feature>
<dbReference type="EMBL" id="CAJNIZ010044289">
    <property type="protein sequence ID" value="CAE7684303.1"/>
    <property type="molecule type" value="Genomic_DNA"/>
</dbReference>
<dbReference type="Pfam" id="PF14765">
    <property type="entry name" value="PS-DH"/>
    <property type="match status" value="1"/>
</dbReference>
<dbReference type="SUPFAM" id="SSF50129">
    <property type="entry name" value="GroES-like"/>
    <property type="match status" value="1"/>
</dbReference>
<dbReference type="OrthoDB" id="338930at2759"/>
<dbReference type="InterPro" id="IPR013149">
    <property type="entry name" value="ADH-like_C"/>
</dbReference>
<comment type="caution">
    <text evidence="5">The sequence shown here is derived from an EMBL/GenBank/DDBJ whole genome shotgun (WGS) entry which is preliminary data.</text>
</comment>
<dbReference type="PANTHER" id="PTHR43775:SF37">
    <property type="entry name" value="SI:DKEY-61P9.11"/>
    <property type="match status" value="1"/>
</dbReference>
<protein>
    <submittedName>
        <fullName evidence="5">PpsC protein</fullName>
    </submittedName>
</protein>
<dbReference type="PROSITE" id="PS52019">
    <property type="entry name" value="PKS_MFAS_DH"/>
    <property type="match status" value="1"/>
</dbReference>
<dbReference type="PANTHER" id="PTHR43775">
    <property type="entry name" value="FATTY ACID SYNTHASE"/>
    <property type="match status" value="1"/>
</dbReference>
<dbReference type="GO" id="GO:0004312">
    <property type="term" value="F:fatty acid synthase activity"/>
    <property type="evidence" value="ECO:0007669"/>
    <property type="project" value="TreeGrafter"/>
</dbReference>
<evidence type="ECO:0000256" key="3">
    <source>
        <dbReference type="PROSITE-ProRule" id="PRU01363"/>
    </source>
</evidence>
<dbReference type="Pfam" id="PF00107">
    <property type="entry name" value="ADH_zinc_N"/>
    <property type="match status" value="1"/>
</dbReference>
<dbReference type="InterPro" id="IPR020807">
    <property type="entry name" value="PKS_DH"/>
</dbReference>
<keyword evidence="1" id="KW-0596">Phosphopantetheine</keyword>
<dbReference type="GO" id="GO:0006633">
    <property type="term" value="P:fatty acid biosynthetic process"/>
    <property type="evidence" value="ECO:0007669"/>
    <property type="project" value="TreeGrafter"/>
</dbReference>
<feature type="active site" description="Proton acceptor; for dehydratase activity" evidence="3">
    <location>
        <position position="214"/>
    </location>
</feature>
<dbReference type="SUPFAM" id="SSF51735">
    <property type="entry name" value="NAD(P)-binding Rossmann-fold domains"/>
    <property type="match status" value="3"/>
</dbReference>
<dbReference type="InterPro" id="IPR042104">
    <property type="entry name" value="PKS_dehydratase_sf"/>
</dbReference>
<proteinExistence type="predicted"/>
<dbReference type="CDD" id="cd05195">
    <property type="entry name" value="enoyl_red"/>
    <property type="match status" value="1"/>
</dbReference>
<evidence type="ECO:0000313" key="5">
    <source>
        <dbReference type="EMBL" id="CAE7684303.1"/>
    </source>
</evidence>
<gene>
    <name evidence="5" type="primary">ppsC</name>
    <name evidence="5" type="ORF">SPIL2461_LOCUS19109</name>
</gene>
<dbReference type="AlphaFoldDB" id="A0A812WR30"/>
<evidence type="ECO:0000313" key="6">
    <source>
        <dbReference type="Proteomes" id="UP000649617"/>
    </source>
</evidence>
<feature type="domain" description="PKS/mFAS DH" evidence="4">
    <location>
        <begin position="180"/>
        <end position="478"/>
    </location>
</feature>
<dbReference type="SMART" id="SM00822">
    <property type="entry name" value="PKS_KR"/>
    <property type="match status" value="1"/>
</dbReference>
<evidence type="ECO:0000256" key="2">
    <source>
        <dbReference type="ARBA" id="ARBA00022553"/>
    </source>
</evidence>
<dbReference type="Gene3D" id="3.10.129.110">
    <property type="entry name" value="Polyketide synthase dehydratase"/>
    <property type="match status" value="1"/>
</dbReference>
<dbReference type="InterPro" id="IPR057326">
    <property type="entry name" value="KR_dom"/>
</dbReference>
<name>A0A812WR30_SYMPI</name>
<dbReference type="SMART" id="SM00829">
    <property type="entry name" value="PKS_ER"/>
    <property type="match status" value="1"/>
</dbReference>
<dbReference type="Gene3D" id="3.40.50.720">
    <property type="entry name" value="NAD(P)-binding Rossmann-like Domain"/>
    <property type="match status" value="2"/>
</dbReference>
<evidence type="ECO:0000256" key="1">
    <source>
        <dbReference type="ARBA" id="ARBA00022450"/>
    </source>
</evidence>
<dbReference type="InterPro" id="IPR013968">
    <property type="entry name" value="PKS_KR"/>
</dbReference>
<reference evidence="5" key="1">
    <citation type="submission" date="2021-02" db="EMBL/GenBank/DDBJ databases">
        <authorList>
            <person name="Dougan E. K."/>
            <person name="Rhodes N."/>
            <person name="Thang M."/>
            <person name="Chan C."/>
        </authorList>
    </citation>
    <scope>NUCLEOTIDE SEQUENCE</scope>
</reference>
<keyword evidence="6" id="KW-1185">Reference proteome</keyword>
<dbReference type="InterPro" id="IPR050091">
    <property type="entry name" value="PKS_NRPS_Biosynth_Enz"/>
</dbReference>
<evidence type="ECO:0000259" key="4">
    <source>
        <dbReference type="PROSITE" id="PS52019"/>
    </source>
</evidence>
<accession>A0A812WR30</accession>
<dbReference type="InterPro" id="IPR036291">
    <property type="entry name" value="NAD(P)-bd_dom_sf"/>
</dbReference>
<keyword evidence="2" id="KW-0597">Phosphoprotein</keyword>
<dbReference type="Gene3D" id="3.90.180.10">
    <property type="entry name" value="Medium-chain alcohol dehydrogenases, catalytic domain"/>
    <property type="match status" value="1"/>
</dbReference>
<feature type="active site" description="Proton donor; for dehydratase activity" evidence="3">
    <location>
        <position position="395"/>
    </location>
</feature>
<sequence length="1136" mass="123613">MGHNHQRLEPPRSDIHFISSLTGKEVTKEICDPNYWVGPSLICASGADIVLVLEASRRAFTPEFAQPHSWLRPRRAQANALRARHGRASQTQLRGWHKLRPGAKDHHGLEKLEWLTSLQPGRDDVESMLICSRALGVAFSRPSELKPQPLPWLGQKVGTTADVSTFETTESVVDMNSQAMQLFQQHRHLSMPGLSREFKLRFLLRLNSREVACHVGVFERVVLPGASHLLLAAAAHVRLAEGTGQSFAAVELSDAIFQVPFLISDEGTMRVRCAASSENTEVASVQVDDGTATEATVHARFGTTHLIPFLERQSGRLSEWQKLCEADKQAEQDVGQLYSSFSERGLSYGTSFQTLSSTACFSDLGALAKLQDPCKAESAAVWEKSLQLLHPAQLDGALQLLVELAARQGEKATYLPFAVRRTMIAAQCPAGDLWAGVRVQERSEASMVADIEIFNSDGQLAARLEGASCRRADPSATQERDGSDDCLYDIDWKDAAVVGDSEEASKMTLQGPILVVCPAGVVTDVDEAISSIKAALQFPLPWVALHGFEARVCFQAGGPATVALDGSGEQLDALDAALRLLQAAVAAAQPPHILLVTGGTQPPEMTDKNRHDPEHAGLWGLARSARMETADLRVTCVDLNGKDWEKQASEGTLAFWAAIEGDLAQRSSAMVARLARSALKAQRTKRPVVDEGEVEVRVEAIGLNFRDVLNVVNLNVSGKDKGLRCGDDAFGIVWGCLKTYVRVSVKSLRAKTPWQLLVPRPSTWSPAAAAALPTVYTTVDVAFAELAKLKKGEKVLIHAATGGVGLVAVQYAQRLGAEVYATAGRDEKRQFLRDLGVKFITSSRNGEEFETEMKGFLKGSDGIHVVLNSLSHDNFIGRSLGLLAKGGRFVEIGKRDVWSVDQVKKFRADVKYNLLAIDGVCENEPDRYQGLLKRLEKDLRGSWKPLPAQEFEGLEKGIESLQFLQRAQHIGKVVLTVPGRMKLSPDASYVLSGGMGALGLVTAQALAEEGAKSLLLLSRSGRPGAEVEQQWKWLQQSSLQACALACDVASQAGAMELKKRFKSAEPTGKGKKPVRGLLHLAGVLDDAMLPQLTRQNLERAYGAKVTGAKHLGWLEHPQNRSDFSFFSKSSVEDCGN</sequence>
<dbReference type="GO" id="GO:0016491">
    <property type="term" value="F:oxidoreductase activity"/>
    <property type="evidence" value="ECO:0007669"/>
    <property type="project" value="InterPro"/>
</dbReference>
<dbReference type="InterPro" id="IPR049900">
    <property type="entry name" value="PKS_mFAS_DH"/>
</dbReference>
<dbReference type="InterPro" id="IPR011032">
    <property type="entry name" value="GroES-like_sf"/>
</dbReference>
<organism evidence="5 6">
    <name type="scientific">Symbiodinium pilosum</name>
    <name type="common">Dinoflagellate</name>
    <dbReference type="NCBI Taxonomy" id="2952"/>
    <lineage>
        <taxon>Eukaryota</taxon>
        <taxon>Sar</taxon>
        <taxon>Alveolata</taxon>
        <taxon>Dinophyceae</taxon>
        <taxon>Suessiales</taxon>
        <taxon>Symbiodiniaceae</taxon>
        <taxon>Symbiodinium</taxon>
    </lineage>
</organism>
<dbReference type="InterPro" id="IPR020843">
    <property type="entry name" value="ER"/>
</dbReference>
<dbReference type="Proteomes" id="UP000649617">
    <property type="component" value="Unassembled WGS sequence"/>
</dbReference>
<dbReference type="Pfam" id="PF08659">
    <property type="entry name" value="KR"/>
    <property type="match status" value="1"/>
</dbReference>
<dbReference type="InterPro" id="IPR049551">
    <property type="entry name" value="PKS_DH_C"/>
</dbReference>
<dbReference type="SMART" id="SM00826">
    <property type="entry name" value="PKS_DH"/>
    <property type="match status" value="1"/>
</dbReference>